<evidence type="ECO:0000313" key="7">
    <source>
        <dbReference type="Proteomes" id="UP000035553"/>
    </source>
</evidence>
<dbReference type="EMBL" id="AFVQ02000160">
    <property type="protein sequence ID" value="KLI01811.1"/>
    <property type="molecule type" value="Genomic_DNA"/>
</dbReference>
<feature type="domain" description="Radical SAM core" evidence="5">
    <location>
        <begin position="28"/>
        <end position="80"/>
    </location>
</feature>
<dbReference type="SUPFAM" id="SSF102114">
    <property type="entry name" value="Radical SAM enzymes"/>
    <property type="match status" value="1"/>
</dbReference>
<dbReference type="GO" id="GO:0003824">
    <property type="term" value="F:catalytic activity"/>
    <property type="evidence" value="ECO:0007669"/>
    <property type="project" value="InterPro"/>
</dbReference>
<dbReference type="InterPro" id="IPR007197">
    <property type="entry name" value="rSAM"/>
</dbReference>
<name>A0A0U1QLZ2_9BACL</name>
<evidence type="ECO:0000256" key="3">
    <source>
        <dbReference type="ARBA" id="ARBA00023004"/>
    </source>
</evidence>
<comment type="caution">
    <text evidence="6">The sequence shown here is derived from an EMBL/GenBank/DDBJ whole genome shotgun (WGS) entry which is preliminary data.</text>
</comment>
<keyword evidence="2" id="KW-0479">Metal-binding</keyword>
<keyword evidence="1" id="KW-0949">S-adenosyl-L-methionine</keyword>
<gene>
    <name evidence="6" type="ORF">SINU_11440</name>
</gene>
<evidence type="ECO:0000259" key="5">
    <source>
        <dbReference type="Pfam" id="PF04055"/>
    </source>
</evidence>
<protein>
    <recommendedName>
        <fullName evidence="5">Radical SAM core domain-containing protein</fullName>
    </recommendedName>
</protein>
<keyword evidence="3" id="KW-0408">Iron</keyword>
<dbReference type="RefSeq" id="WP_010027045.1">
    <property type="nucleotide sequence ID" value="NZ_AFVQ02000160.1"/>
</dbReference>
<dbReference type="Gene3D" id="3.20.20.70">
    <property type="entry name" value="Aldolase class I"/>
    <property type="match status" value="1"/>
</dbReference>
<evidence type="ECO:0000256" key="1">
    <source>
        <dbReference type="ARBA" id="ARBA00022691"/>
    </source>
</evidence>
<dbReference type="SFLD" id="SFLDS00029">
    <property type="entry name" value="Radical_SAM"/>
    <property type="match status" value="1"/>
</dbReference>
<dbReference type="InterPro" id="IPR058240">
    <property type="entry name" value="rSAM_sf"/>
</dbReference>
<evidence type="ECO:0000256" key="4">
    <source>
        <dbReference type="ARBA" id="ARBA00023014"/>
    </source>
</evidence>
<keyword evidence="7" id="KW-1185">Reference proteome</keyword>
<sequence>MMSEMLQQDELEKLSECEINIKNIGWTLGNECPYRCAHCYSMSSRHKGMDLSVDIIDRVVEQVADLGVETINVGGNEPLFTNGLNPKKSLL</sequence>
<dbReference type="Pfam" id="PF04055">
    <property type="entry name" value="Radical_SAM"/>
    <property type="match status" value="1"/>
</dbReference>
<dbReference type="InterPro" id="IPR013785">
    <property type="entry name" value="Aldolase_TIM"/>
</dbReference>
<dbReference type="GO" id="GO:0051536">
    <property type="term" value="F:iron-sulfur cluster binding"/>
    <property type="evidence" value="ECO:0007669"/>
    <property type="project" value="UniProtKB-KW"/>
</dbReference>
<evidence type="ECO:0000256" key="2">
    <source>
        <dbReference type="ARBA" id="ARBA00022723"/>
    </source>
</evidence>
<dbReference type="OrthoDB" id="9810775at2"/>
<organism evidence="6 7">
    <name type="scientific">Sporolactobacillus inulinus CASD</name>
    <dbReference type="NCBI Taxonomy" id="1069536"/>
    <lineage>
        <taxon>Bacteria</taxon>
        <taxon>Bacillati</taxon>
        <taxon>Bacillota</taxon>
        <taxon>Bacilli</taxon>
        <taxon>Bacillales</taxon>
        <taxon>Sporolactobacillaceae</taxon>
        <taxon>Sporolactobacillus</taxon>
    </lineage>
</organism>
<dbReference type="Proteomes" id="UP000035553">
    <property type="component" value="Unassembled WGS sequence"/>
</dbReference>
<proteinExistence type="predicted"/>
<keyword evidence="4" id="KW-0411">Iron-sulfur</keyword>
<reference evidence="6 7" key="1">
    <citation type="journal article" date="2011" name="J. Bacteriol.">
        <title>Draft genome sequence of Sporolactobacillus inulinus strain CASD, an efficient D-lactic acid-producing bacterium with high-concentration lactate tolerance capability.</title>
        <authorList>
            <person name="Yu B."/>
            <person name="Su F."/>
            <person name="Wang L."/>
            <person name="Xu K."/>
            <person name="Zhao B."/>
            <person name="Xu P."/>
        </authorList>
    </citation>
    <scope>NUCLEOTIDE SEQUENCE [LARGE SCALE GENOMIC DNA]</scope>
    <source>
        <strain evidence="6 7">CASD</strain>
    </source>
</reference>
<evidence type="ECO:0000313" key="6">
    <source>
        <dbReference type="EMBL" id="KLI01811.1"/>
    </source>
</evidence>
<dbReference type="GO" id="GO:0046872">
    <property type="term" value="F:metal ion binding"/>
    <property type="evidence" value="ECO:0007669"/>
    <property type="project" value="UniProtKB-KW"/>
</dbReference>
<accession>A0A0U1QLZ2</accession>
<dbReference type="STRING" id="1069536.SINU_11440"/>
<dbReference type="AlphaFoldDB" id="A0A0U1QLZ2"/>